<dbReference type="AlphaFoldDB" id="A0A9E8N7K6"/>
<organism evidence="2 3">
    <name type="scientific">Dyadobacter pollutisoli</name>
    <dbReference type="NCBI Taxonomy" id="2910158"/>
    <lineage>
        <taxon>Bacteria</taxon>
        <taxon>Pseudomonadati</taxon>
        <taxon>Bacteroidota</taxon>
        <taxon>Cytophagia</taxon>
        <taxon>Cytophagales</taxon>
        <taxon>Spirosomataceae</taxon>
        <taxon>Dyadobacter</taxon>
    </lineage>
</organism>
<dbReference type="Gene3D" id="3.10.490.10">
    <property type="entry name" value="Gamma-glutamyl cyclotransferase-like"/>
    <property type="match status" value="1"/>
</dbReference>
<sequence length="132" mass="15148">MTSDPCYLFTYGTLMRGFSNPFAEKLHALSSYEGKGYFNGLLYRITWYPGAIYEEKSDSKVYGEIYRLTPGTELIKDLDEYEDVFEDEAASLYVRRVVPVTTESKSVIPCWVYLYNQPVKDCALLSDGLFRG</sequence>
<dbReference type="InterPro" id="IPR036568">
    <property type="entry name" value="GGCT-like_sf"/>
</dbReference>
<dbReference type="EMBL" id="CP112998">
    <property type="protein sequence ID" value="WAC11359.1"/>
    <property type="molecule type" value="Genomic_DNA"/>
</dbReference>
<protein>
    <submittedName>
        <fullName evidence="2">Gamma-glutamylcyclotransferase</fullName>
    </submittedName>
</protein>
<dbReference type="Pfam" id="PF06094">
    <property type="entry name" value="GGACT"/>
    <property type="match status" value="1"/>
</dbReference>
<evidence type="ECO:0000313" key="3">
    <source>
        <dbReference type="Proteomes" id="UP001164653"/>
    </source>
</evidence>
<evidence type="ECO:0000259" key="1">
    <source>
        <dbReference type="Pfam" id="PF06094"/>
    </source>
</evidence>
<feature type="domain" description="Gamma-glutamylcyclotransferase AIG2-like" evidence="1">
    <location>
        <begin position="8"/>
        <end position="128"/>
    </location>
</feature>
<dbReference type="InterPro" id="IPR009288">
    <property type="entry name" value="AIG2-like_dom"/>
</dbReference>
<dbReference type="CDD" id="cd06661">
    <property type="entry name" value="GGCT_like"/>
    <property type="match status" value="1"/>
</dbReference>
<evidence type="ECO:0000313" key="2">
    <source>
        <dbReference type="EMBL" id="WAC11359.1"/>
    </source>
</evidence>
<gene>
    <name evidence="2" type="ORF">ON006_26960</name>
</gene>
<accession>A0A9E8N7K6</accession>
<dbReference type="KEGG" id="dpf:ON006_26960"/>
<dbReference type="SUPFAM" id="SSF110857">
    <property type="entry name" value="Gamma-glutamyl cyclotransferase-like"/>
    <property type="match status" value="1"/>
</dbReference>
<dbReference type="RefSeq" id="WP_244821291.1">
    <property type="nucleotide sequence ID" value="NZ_CP112998.1"/>
</dbReference>
<name>A0A9E8N7K6_9BACT</name>
<keyword evidence="3" id="KW-1185">Reference proteome</keyword>
<dbReference type="InterPro" id="IPR013024">
    <property type="entry name" value="GGCT-like"/>
</dbReference>
<proteinExistence type="predicted"/>
<dbReference type="Proteomes" id="UP001164653">
    <property type="component" value="Chromosome"/>
</dbReference>
<reference evidence="2" key="1">
    <citation type="submission" date="2022-11" db="EMBL/GenBank/DDBJ databases">
        <title>Dyadobacter pollutisoli sp. nov., isolated from plastic dumped soil.</title>
        <authorList>
            <person name="Kim J.M."/>
            <person name="Kim K.R."/>
            <person name="Lee J.K."/>
            <person name="Hao L."/>
            <person name="Jeon C.O."/>
        </authorList>
    </citation>
    <scope>NUCLEOTIDE SEQUENCE</scope>
    <source>
        <strain evidence="2">U1</strain>
    </source>
</reference>